<keyword evidence="2" id="KW-1185">Reference proteome</keyword>
<gene>
    <name evidence="1" type="ORF">WN944_009331</name>
</gene>
<dbReference type="Proteomes" id="UP001428341">
    <property type="component" value="Unassembled WGS sequence"/>
</dbReference>
<protein>
    <submittedName>
        <fullName evidence="1">Uncharacterized protein</fullName>
    </submittedName>
</protein>
<comment type="caution">
    <text evidence="1">The sequence shown here is derived from an EMBL/GenBank/DDBJ whole genome shotgun (WGS) entry which is preliminary data.</text>
</comment>
<dbReference type="EMBL" id="JBCGBO010000002">
    <property type="protein sequence ID" value="KAK9220907.1"/>
    <property type="molecule type" value="Genomic_DNA"/>
</dbReference>
<name>A0AAP0MV08_9ROSI</name>
<sequence>MREEKVAANPSKDSLSNVAGSYWMEVDCCFSSGADGEWNREKCVRVLMNDQPCHYHDYGHRRHEEH</sequence>
<accession>A0AAP0MV08</accession>
<evidence type="ECO:0000313" key="1">
    <source>
        <dbReference type="EMBL" id="KAK9220907.1"/>
    </source>
</evidence>
<proteinExistence type="predicted"/>
<reference evidence="1 2" key="1">
    <citation type="submission" date="2024-05" db="EMBL/GenBank/DDBJ databases">
        <title>Haplotype-resolved chromosome-level genome assembly of Huyou (Citrus changshanensis).</title>
        <authorList>
            <person name="Miao C."/>
            <person name="Chen W."/>
            <person name="Wu Y."/>
            <person name="Wang L."/>
            <person name="Zhao S."/>
            <person name="Grierson D."/>
            <person name="Xu C."/>
            <person name="Chen K."/>
        </authorList>
    </citation>
    <scope>NUCLEOTIDE SEQUENCE [LARGE SCALE GENOMIC DNA]</scope>
    <source>
        <strain evidence="1">01-14</strain>
        <tissue evidence="1">Leaf</tissue>
    </source>
</reference>
<organism evidence="1 2">
    <name type="scientific">Citrus x changshan-huyou</name>
    <dbReference type="NCBI Taxonomy" id="2935761"/>
    <lineage>
        <taxon>Eukaryota</taxon>
        <taxon>Viridiplantae</taxon>
        <taxon>Streptophyta</taxon>
        <taxon>Embryophyta</taxon>
        <taxon>Tracheophyta</taxon>
        <taxon>Spermatophyta</taxon>
        <taxon>Magnoliopsida</taxon>
        <taxon>eudicotyledons</taxon>
        <taxon>Gunneridae</taxon>
        <taxon>Pentapetalae</taxon>
        <taxon>rosids</taxon>
        <taxon>malvids</taxon>
        <taxon>Sapindales</taxon>
        <taxon>Rutaceae</taxon>
        <taxon>Aurantioideae</taxon>
        <taxon>Citrus</taxon>
    </lineage>
</organism>
<evidence type="ECO:0000313" key="2">
    <source>
        <dbReference type="Proteomes" id="UP001428341"/>
    </source>
</evidence>
<dbReference type="AlphaFoldDB" id="A0AAP0MV08"/>